<dbReference type="SUPFAM" id="SSF52200">
    <property type="entry name" value="Toll/Interleukin receptor TIR domain"/>
    <property type="match status" value="1"/>
</dbReference>
<dbReference type="Proteomes" id="UP001321473">
    <property type="component" value="Unassembled WGS sequence"/>
</dbReference>
<evidence type="ECO:0000259" key="2">
    <source>
        <dbReference type="PROSITE" id="PS50104"/>
    </source>
</evidence>
<accession>A0AAQ4F3H6</accession>
<evidence type="ECO:0000313" key="3">
    <source>
        <dbReference type="EMBL" id="KAK8781694.1"/>
    </source>
</evidence>
<protein>
    <recommendedName>
        <fullName evidence="2">TIR domain-containing protein</fullName>
    </recommendedName>
</protein>
<dbReference type="PANTHER" id="PTHR47508">
    <property type="entry name" value="SAM DOMAIN-CONTAINING PROTEIN-RELATED"/>
    <property type="match status" value="1"/>
</dbReference>
<dbReference type="InterPro" id="IPR035897">
    <property type="entry name" value="Toll_tir_struct_dom_sf"/>
</dbReference>
<reference evidence="3 4" key="1">
    <citation type="journal article" date="2023" name="Arcadia Sci">
        <title>De novo assembly of a long-read Amblyomma americanum tick genome.</title>
        <authorList>
            <person name="Chou S."/>
            <person name="Poskanzer K.E."/>
            <person name="Rollins M."/>
            <person name="Thuy-Boun P.S."/>
        </authorList>
    </citation>
    <scope>NUCLEOTIDE SEQUENCE [LARGE SCALE GENOMIC DNA]</scope>
    <source>
        <strain evidence="3">F_SG_1</strain>
        <tissue evidence="3">Salivary glands</tissue>
    </source>
</reference>
<dbReference type="InterPro" id="IPR000157">
    <property type="entry name" value="TIR_dom"/>
</dbReference>
<keyword evidence="4" id="KW-1185">Reference proteome</keyword>
<dbReference type="PROSITE" id="PS50104">
    <property type="entry name" value="TIR"/>
    <property type="match status" value="1"/>
</dbReference>
<feature type="compositionally biased region" description="Polar residues" evidence="1">
    <location>
        <begin position="532"/>
        <end position="544"/>
    </location>
</feature>
<gene>
    <name evidence="3" type="ORF">V5799_016965</name>
</gene>
<dbReference type="Pfam" id="PF13676">
    <property type="entry name" value="TIR_2"/>
    <property type="match status" value="1"/>
</dbReference>
<name>A0AAQ4F3H6_AMBAM</name>
<evidence type="ECO:0000256" key="1">
    <source>
        <dbReference type="SAM" id="MobiDB-lite"/>
    </source>
</evidence>
<evidence type="ECO:0000313" key="4">
    <source>
        <dbReference type="Proteomes" id="UP001321473"/>
    </source>
</evidence>
<proteinExistence type="predicted"/>
<dbReference type="EMBL" id="JARKHS020007432">
    <property type="protein sequence ID" value="KAK8781694.1"/>
    <property type="molecule type" value="Genomic_DNA"/>
</dbReference>
<feature type="compositionally biased region" description="Low complexity" evidence="1">
    <location>
        <begin position="509"/>
        <end position="526"/>
    </location>
</feature>
<comment type="caution">
    <text evidence="3">The sequence shown here is derived from an EMBL/GenBank/DDBJ whole genome shotgun (WGS) entry which is preliminary data.</text>
</comment>
<dbReference type="SMART" id="SM00255">
    <property type="entry name" value="TIR"/>
    <property type="match status" value="1"/>
</dbReference>
<organism evidence="3 4">
    <name type="scientific">Amblyomma americanum</name>
    <name type="common">Lone star tick</name>
    <dbReference type="NCBI Taxonomy" id="6943"/>
    <lineage>
        <taxon>Eukaryota</taxon>
        <taxon>Metazoa</taxon>
        <taxon>Ecdysozoa</taxon>
        <taxon>Arthropoda</taxon>
        <taxon>Chelicerata</taxon>
        <taxon>Arachnida</taxon>
        <taxon>Acari</taxon>
        <taxon>Parasitiformes</taxon>
        <taxon>Ixodida</taxon>
        <taxon>Ixodoidea</taxon>
        <taxon>Ixodidae</taxon>
        <taxon>Amblyomminae</taxon>
        <taxon>Amblyomma</taxon>
    </lineage>
</organism>
<dbReference type="AlphaFoldDB" id="A0AAQ4F3H6"/>
<dbReference type="PANTHER" id="PTHR47508:SF1">
    <property type="entry name" value="NON-SPECIFIC SERINE_THREONINE PROTEIN KINASE"/>
    <property type="match status" value="1"/>
</dbReference>
<dbReference type="Gene3D" id="3.40.50.450">
    <property type="match status" value="1"/>
</dbReference>
<sequence>MRAGKSGRENLRDVIAQQHFLQPRRACDERACCRCLAAGAAWKLADSLHACSERWCSHQARCKQPGRHAQLPQPIMCSLLVGVHVIGEADINQVSQKSDVLGVIRLPDKNVSLQGVRELIAHELPTFPHDFLFLTQERIPVLKHQEEHINATDVLGNTNALFITRHFDRWRIGIKKAGGPVIGFIFADRNLSVTDLRSEINEQLLDGEFAFCDRNGWPVLNTQESALFAWDVISQGVVTLQLPQNKPTAPFALRGNKDCRKRKKHSTGFTIQQDSKKDIVISYARSEADEHAKKLKAQLEVLGAKVFLDQDDIVPGDDWQNKLNDAIQNCTIFVPLVTARYGNTTYTNKEVKLADYIGKFVIPVNFMKSWPPNHLAIQFASIQYIDWRKAHEVQQGSRESDGEDDEGVRIWETRSVERVANDIYSILRQCKDEVVFRNAVNNSVLATADSATPLLCPDNRPFIVISAHPNDKEFCIRLQCLLERNCYEAWCSLDSLGTAHNMACGGGASSPSSAGTTTPGTPLPSSVLPFGSQDSRGTSDSQGHVQLRPPPLLRIPSFQFSCSMDTVDSDSLSNKECSKKNEFRKQVLRAEVVVIVLSESYLESKASQQQACYCLLRKKVVVVACTEKEVPVSIQKRLQFASLLNKRESEDWEGQLLERISKLLKQPEKPVFDATLEETTYLEKKLLTQLPLADFKVYVTGGTHLSSKRSESICCAIGQELALLKFVSLCTCGFFGVEELVAKSFCEERSLTEKPFHRVFHIVPERDKKDWSKKAYQKSDGTFGGIPHGQVKVVGSSMAERDSVIARVFEVCILIEGGQHTARRVAEFVWNDKPVIPIVCTGRAAAGNFNTDVVVDSNALLSVLENPPPGVDCNTWALLKNNCSSPEDIGKAVKKVVINLYRQLKAKKRPTELPEVLRKVSRPS</sequence>
<dbReference type="Gene3D" id="3.40.50.10140">
    <property type="entry name" value="Toll/interleukin-1 receptor homology (TIR) domain"/>
    <property type="match status" value="1"/>
</dbReference>
<feature type="region of interest" description="Disordered" evidence="1">
    <location>
        <begin position="506"/>
        <end position="550"/>
    </location>
</feature>
<dbReference type="GO" id="GO:0007165">
    <property type="term" value="P:signal transduction"/>
    <property type="evidence" value="ECO:0007669"/>
    <property type="project" value="InterPro"/>
</dbReference>
<feature type="domain" description="TIR" evidence="2">
    <location>
        <begin position="275"/>
        <end position="420"/>
    </location>
</feature>